<dbReference type="Proteomes" id="UP000499080">
    <property type="component" value="Unassembled WGS sequence"/>
</dbReference>
<evidence type="ECO:0000313" key="3">
    <source>
        <dbReference type="Proteomes" id="UP000499080"/>
    </source>
</evidence>
<dbReference type="InterPro" id="IPR043128">
    <property type="entry name" value="Rev_trsase/Diguanyl_cyclase"/>
</dbReference>
<evidence type="ECO:0000259" key="1">
    <source>
        <dbReference type="Pfam" id="PF17919"/>
    </source>
</evidence>
<evidence type="ECO:0000313" key="2">
    <source>
        <dbReference type="EMBL" id="GBM17585.1"/>
    </source>
</evidence>
<dbReference type="InterPro" id="IPR050951">
    <property type="entry name" value="Retrovirus_Pol_polyprotein"/>
</dbReference>
<dbReference type="Gene3D" id="3.30.70.270">
    <property type="match status" value="1"/>
</dbReference>
<dbReference type="Pfam" id="PF17919">
    <property type="entry name" value="RT_RNaseH_2"/>
    <property type="match status" value="1"/>
</dbReference>
<reference evidence="2 3" key="1">
    <citation type="journal article" date="2019" name="Sci. Rep.">
        <title>Orb-weaving spider Araneus ventricosus genome elucidates the spidroin gene catalogue.</title>
        <authorList>
            <person name="Kono N."/>
            <person name="Nakamura H."/>
            <person name="Ohtoshi R."/>
            <person name="Moran D.A.P."/>
            <person name="Shinohara A."/>
            <person name="Yoshida Y."/>
            <person name="Fujiwara M."/>
            <person name="Mori M."/>
            <person name="Tomita M."/>
            <person name="Arakawa K."/>
        </authorList>
    </citation>
    <scope>NUCLEOTIDE SEQUENCE [LARGE SCALE GENOMIC DNA]</scope>
</reference>
<accession>A0A4Y2DPQ6</accession>
<dbReference type="AlphaFoldDB" id="A0A4Y2DPQ6"/>
<dbReference type="InterPro" id="IPR043502">
    <property type="entry name" value="DNA/RNA_pol_sf"/>
</dbReference>
<dbReference type="InterPro" id="IPR041577">
    <property type="entry name" value="RT_RNaseH_2"/>
</dbReference>
<feature type="domain" description="Reverse transcriptase/retrotransposon-derived protein RNase H-like" evidence="1">
    <location>
        <begin position="46"/>
        <end position="137"/>
    </location>
</feature>
<dbReference type="PANTHER" id="PTHR37984:SF8">
    <property type="entry name" value="CCHC-TYPE DOMAIN-CONTAINING PROTEIN"/>
    <property type="match status" value="1"/>
</dbReference>
<sequence length="139" mass="15850">MPKPKDSLEIKKFVEFVTYLSKFLPKLSSICEPRRKLNAKNISFRWSKEQEKAFQSIKMLVTTAPVLGGYDSNKEVTIQVDARKNGLGATLMQEGKPTMFASRSLNKTEQQCTQIEKECLAIVYGCERLHQFISGKRTN</sequence>
<dbReference type="GO" id="GO:0071897">
    <property type="term" value="P:DNA biosynthetic process"/>
    <property type="evidence" value="ECO:0007669"/>
    <property type="project" value="UniProtKB-ARBA"/>
</dbReference>
<dbReference type="SUPFAM" id="SSF56672">
    <property type="entry name" value="DNA/RNA polymerases"/>
    <property type="match status" value="1"/>
</dbReference>
<dbReference type="EMBL" id="BGPR01000391">
    <property type="protein sequence ID" value="GBM17585.1"/>
    <property type="molecule type" value="Genomic_DNA"/>
</dbReference>
<protein>
    <submittedName>
        <fullName evidence="2">Retrovirus-related Pol polyprotein from transposon 17.6</fullName>
    </submittedName>
</protein>
<keyword evidence="3" id="KW-1185">Reference proteome</keyword>
<dbReference type="FunFam" id="3.30.70.270:FF:000063">
    <property type="entry name" value="Zinc knuckle domaincontaining protein"/>
    <property type="match status" value="1"/>
</dbReference>
<organism evidence="2 3">
    <name type="scientific">Araneus ventricosus</name>
    <name type="common">Orbweaver spider</name>
    <name type="synonym">Epeira ventricosa</name>
    <dbReference type="NCBI Taxonomy" id="182803"/>
    <lineage>
        <taxon>Eukaryota</taxon>
        <taxon>Metazoa</taxon>
        <taxon>Ecdysozoa</taxon>
        <taxon>Arthropoda</taxon>
        <taxon>Chelicerata</taxon>
        <taxon>Arachnida</taxon>
        <taxon>Araneae</taxon>
        <taxon>Araneomorphae</taxon>
        <taxon>Entelegynae</taxon>
        <taxon>Araneoidea</taxon>
        <taxon>Araneidae</taxon>
        <taxon>Araneus</taxon>
    </lineage>
</organism>
<comment type="caution">
    <text evidence="2">The sequence shown here is derived from an EMBL/GenBank/DDBJ whole genome shotgun (WGS) entry which is preliminary data.</text>
</comment>
<dbReference type="PANTHER" id="PTHR37984">
    <property type="entry name" value="PROTEIN CBG26694"/>
    <property type="match status" value="1"/>
</dbReference>
<gene>
    <name evidence="2" type="primary">pol_3024</name>
    <name evidence="2" type="ORF">AVEN_80886_1</name>
</gene>
<proteinExistence type="predicted"/>
<name>A0A4Y2DPQ6_ARAVE</name>
<dbReference type="OrthoDB" id="8031008at2759"/>